<accession>A0AAI9CTU5</accession>
<comment type="subcellular location">
    <subcellularLocation>
        <location evidence="1">Secreted</location>
    </subcellularLocation>
</comment>
<feature type="region of interest" description="Disordered" evidence="5">
    <location>
        <begin position="1"/>
        <end position="117"/>
    </location>
</feature>
<comment type="caution">
    <text evidence="6">The sequence shown here is derived from an EMBL/GenBank/DDBJ whole genome shotgun (WGS) entry which is preliminary data.</text>
</comment>
<protein>
    <submittedName>
        <fullName evidence="6">Uncharacterized protein</fullName>
    </submittedName>
</protein>
<evidence type="ECO:0000313" key="6">
    <source>
        <dbReference type="EMBL" id="ELN6932291.1"/>
    </source>
</evidence>
<keyword evidence="4" id="KW-0106">Calcium</keyword>
<feature type="compositionally biased region" description="Acidic residues" evidence="5">
    <location>
        <begin position="100"/>
        <end position="117"/>
    </location>
</feature>
<evidence type="ECO:0000256" key="3">
    <source>
        <dbReference type="ARBA" id="ARBA00022729"/>
    </source>
</evidence>
<feature type="compositionally biased region" description="Polar residues" evidence="5">
    <location>
        <begin position="1"/>
        <end position="13"/>
    </location>
</feature>
<keyword evidence="3" id="KW-0732">Signal</keyword>
<dbReference type="EMBL" id="ABNSCA010000003">
    <property type="protein sequence ID" value="ELN6932291.1"/>
    <property type="molecule type" value="Genomic_DNA"/>
</dbReference>
<name>A0AAI9CTU5_9VIBR</name>
<sequence length="117" mass="12721">MSNAETMPHSTEAQPWLMTDQLVGVDAADLDGDGVPNSSDKDYNPDGDADGDGISNKEEYDNGSDPLDPNSPMISEDEDQGDDDSANDVEQEADPHMDTMDTDEEEVHEDEWFGPEG</sequence>
<dbReference type="Pfam" id="PF18884">
    <property type="entry name" value="TSP3_bac"/>
    <property type="match status" value="1"/>
</dbReference>
<evidence type="ECO:0000313" key="7">
    <source>
        <dbReference type="Proteomes" id="UP001253463"/>
    </source>
</evidence>
<dbReference type="Proteomes" id="UP001253463">
    <property type="component" value="Unassembled WGS sequence"/>
</dbReference>
<evidence type="ECO:0000256" key="4">
    <source>
        <dbReference type="ARBA" id="ARBA00022837"/>
    </source>
</evidence>
<proteinExistence type="predicted"/>
<feature type="compositionally biased region" description="Acidic residues" evidence="5">
    <location>
        <begin position="75"/>
        <end position="92"/>
    </location>
</feature>
<evidence type="ECO:0000256" key="2">
    <source>
        <dbReference type="ARBA" id="ARBA00022525"/>
    </source>
</evidence>
<reference evidence="6" key="1">
    <citation type="submission" date="2023-10" db="EMBL/GenBank/DDBJ databases">
        <authorList>
            <consortium name="PulseNet: The National Subtyping Network for Foodborne Disease Surveillance"/>
        </authorList>
    </citation>
    <scope>NUCLEOTIDE SEQUENCE</scope>
    <source>
        <strain evidence="6">PNUSAV004886</strain>
    </source>
</reference>
<organism evidence="6 7">
    <name type="scientific">Vibrio navarrensis</name>
    <dbReference type="NCBI Taxonomy" id="29495"/>
    <lineage>
        <taxon>Bacteria</taxon>
        <taxon>Pseudomonadati</taxon>
        <taxon>Pseudomonadota</taxon>
        <taxon>Gammaproteobacteria</taxon>
        <taxon>Vibrionales</taxon>
        <taxon>Vibrionaceae</taxon>
        <taxon>Vibrio</taxon>
    </lineage>
</organism>
<evidence type="ECO:0000256" key="5">
    <source>
        <dbReference type="SAM" id="MobiDB-lite"/>
    </source>
</evidence>
<dbReference type="RefSeq" id="WP_198105918.1">
    <property type="nucleotide sequence ID" value="NZ_CAWPVW010000087.1"/>
</dbReference>
<keyword evidence="2" id="KW-0964">Secreted</keyword>
<dbReference type="AlphaFoldDB" id="A0AAI9CTU5"/>
<gene>
    <name evidence="6" type="ORF">RZY48_001678</name>
</gene>
<evidence type="ECO:0000256" key="1">
    <source>
        <dbReference type="ARBA" id="ARBA00004613"/>
    </source>
</evidence>
<dbReference type="InterPro" id="IPR059100">
    <property type="entry name" value="TSP3_bac"/>
</dbReference>